<evidence type="ECO:0000256" key="1">
    <source>
        <dbReference type="SAM" id="Phobius"/>
    </source>
</evidence>
<name>A0ABN2LIT3_9MICO</name>
<feature type="transmembrane region" description="Helical" evidence="1">
    <location>
        <begin position="85"/>
        <end position="102"/>
    </location>
</feature>
<evidence type="ECO:0000313" key="2">
    <source>
        <dbReference type="EMBL" id="GAA1790262.1"/>
    </source>
</evidence>
<protein>
    <submittedName>
        <fullName evidence="2">AzlD domain-containing protein</fullName>
    </submittedName>
</protein>
<keyword evidence="1" id="KW-1133">Transmembrane helix</keyword>
<sequence>MNTWTTVLLACLFAFLLKFSGYVVPARLLEGPRVSRISALLPAALLSGLIVTQTFAGDAGRIVLDARLAAVAVAGILLWRKANFLVVVGAAAATAALLRLAGWS</sequence>
<organism evidence="2 3">
    <name type="scientific">Nostocoides veronense</name>
    <dbReference type="NCBI Taxonomy" id="330836"/>
    <lineage>
        <taxon>Bacteria</taxon>
        <taxon>Bacillati</taxon>
        <taxon>Actinomycetota</taxon>
        <taxon>Actinomycetes</taxon>
        <taxon>Micrococcales</taxon>
        <taxon>Intrasporangiaceae</taxon>
        <taxon>Nostocoides</taxon>
    </lineage>
</organism>
<keyword evidence="1" id="KW-0472">Membrane</keyword>
<dbReference type="RefSeq" id="WP_344082894.1">
    <property type="nucleotide sequence ID" value="NZ_BAAAPO010000023.1"/>
</dbReference>
<reference evidence="2 3" key="1">
    <citation type="journal article" date="2019" name="Int. J. Syst. Evol. Microbiol.">
        <title>The Global Catalogue of Microorganisms (GCM) 10K type strain sequencing project: providing services to taxonomists for standard genome sequencing and annotation.</title>
        <authorList>
            <consortium name="The Broad Institute Genomics Platform"/>
            <consortium name="The Broad Institute Genome Sequencing Center for Infectious Disease"/>
            <person name="Wu L."/>
            <person name="Ma J."/>
        </authorList>
    </citation>
    <scope>NUCLEOTIDE SEQUENCE [LARGE SCALE GENOMIC DNA]</scope>
    <source>
        <strain evidence="2 3">JCM 15592</strain>
    </source>
</reference>
<gene>
    <name evidence="2" type="ORF">GCM10009811_13910</name>
</gene>
<accession>A0ABN2LIT3</accession>
<evidence type="ECO:0000313" key="3">
    <source>
        <dbReference type="Proteomes" id="UP001499938"/>
    </source>
</evidence>
<keyword evidence="3" id="KW-1185">Reference proteome</keyword>
<proteinExistence type="predicted"/>
<feature type="transmembrane region" description="Helical" evidence="1">
    <location>
        <begin position="37"/>
        <end position="55"/>
    </location>
</feature>
<dbReference type="InterPro" id="IPR008407">
    <property type="entry name" value="Brnchd-chn_aa_trnsp_AzlD"/>
</dbReference>
<keyword evidence="1" id="KW-0812">Transmembrane</keyword>
<dbReference type="Pfam" id="PF05437">
    <property type="entry name" value="AzlD"/>
    <property type="match status" value="1"/>
</dbReference>
<feature type="transmembrane region" description="Helical" evidence="1">
    <location>
        <begin position="62"/>
        <end position="79"/>
    </location>
</feature>
<dbReference type="Proteomes" id="UP001499938">
    <property type="component" value="Unassembled WGS sequence"/>
</dbReference>
<dbReference type="EMBL" id="BAAAPO010000023">
    <property type="protein sequence ID" value="GAA1790262.1"/>
    <property type="molecule type" value="Genomic_DNA"/>
</dbReference>
<comment type="caution">
    <text evidence="2">The sequence shown here is derived from an EMBL/GenBank/DDBJ whole genome shotgun (WGS) entry which is preliminary data.</text>
</comment>